<evidence type="ECO:0000256" key="16">
    <source>
        <dbReference type="SAM" id="MobiDB-lite"/>
    </source>
</evidence>
<feature type="domain" description="Helicase ATP-binding" evidence="17">
    <location>
        <begin position="528"/>
        <end position="689"/>
    </location>
</feature>
<keyword evidence="10 15" id="KW-0234">DNA repair</keyword>
<dbReference type="SMART" id="SM00490">
    <property type="entry name" value="HELICc"/>
    <property type="match status" value="1"/>
</dbReference>
<feature type="compositionally biased region" description="Low complexity" evidence="16">
    <location>
        <begin position="134"/>
        <end position="149"/>
    </location>
</feature>
<evidence type="ECO:0000259" key="18">
    <source>
        <dbReference type="PROSITE" id="PS51194"/>
    </source>
</evidence>
<reference evidence="20" key="1">
    <citation type="journal article" date="2022" name="Int. J. Syst. Evol. Microbiol.">
        <title>Anaeromyxobacter oryzae sp. nov., Anaeromyxobacter diazotrophicus sp. nov. and Anaeromyxobacter paludicola sp. nov., isolated from paddy soils.</title>
        <authorList>
            <person name="Itoh H."/>
            <person name="Xu Z."/>
            <person name="Mise K."/>
            <person name="Masuda Y."/>
            <person name="Ushijima N."/>
            <person name="Hayakawa C."/>
            <person name="Shiratori Y."/>
            <person name="Senoo K."/>
        </authorList>
    </citation>
    <scope>NUCLEOTIDE SEQUENCE [LARGE SCALE GENOMIC DNA]</scope>
    <source>
        <strain evidence="20">Red232</strain>
    </source>
</reference>
<keyword evidence="5 15" id="KW-0378">Hydrolase</keyword>
<dbReference type="Pfam" id="PF00270">
    <property type="entry name" value="DEAD"/>
    <property type="match status" value="1"/>
</dbReference>
<dbReference type="InterPro" id="IPR047112">
    <property type="entry name" value="RecG/Mfd"/>
</dbReference>
<comment type="similarity">
    <text evidence="1 15">Belongs to the helicase family. RecG subfamily.</text>
</comment>
<dbReference type="CDD" id="cd17992">
    <property type="entry name" value="DEXHc_RecG"/>
    <property type="match status" value="1"/>
</dbReference>
<dbReference type="PANTHER" id="PTHR47964">
    <property type="entry name" value="ATP-DEPENDENT DNA HELICASE HOMOLOG RECG, CHLOROPLASTIC"/>
    <property type="match status" value="1"/>
</dbReference>
<keyword evidence="20" id="KW-1185">Reference proteome</keyword>
<dbReference type="InterPro" id="IPR004609">
    <property type="entry name" value="ATP-dep_DNA_helicase_RecG"/>
</dbReference>
<feature type="compositionally biased region" description="Pro residues" evidence="16">
    <location>
        <begin position="223"/>
        <end position="232"/>
    </location>
</feature>
<evidence type="ECO:0000256" key="4">
    <source>
        <dbReference type="ARBA" id="ARBA00022763"/>
    </source>
</evidence>
<evidence type="ECO:0000256" key="2">
    <source>
        <dbReference type="ARBA" id="ARBA00017846"/>
    </source>
</evidence>
<dbReference type="InterPro" id="IPR014001">
    <property type="entry name" value="Helicase_ATP-bd"/>
</dbReference>
<dbReference type="GO" id="GO:0004386">
    <property type="term" value="F:helicase activity"/>
    <property type="evidence" value="ECO:0007669"/>
    <property type="project" value="UniProtKB-KW"/>
</dbReference>
<evidence type="ECO:0000256" key="9">
    <source>
        <dbReference type="ARBA" id="ARBA00023172"/>
    </source>
</evidence>
<dbReference type="InterPro" id="IPR045562">
    <property type="entry name" value="RecG_dom3_C"/>
</dbReference>
<evidence type="ECO:0000256" key="7">
    <source>
        <dbReference type="ARBA" id="ARBA00022840"/>
    </source>
</evidence>
<dbReference type="InterPro" id="IPR001650">
    <property type="entry name" value="Helicase_C-like"/>
</dbReference>
<dbReference type="InterPro" id="IPR027417">
    <property type="entry name" value="P-loop_NTPase"/>
</dbReference>
<comment type="catalytic activity">
    <reaction evidence="12 15">
        <text>Couples ATP hydrolysis with the unwinding of duplex DNA by translocating in the 3'-5' direction.</text>
        <dbReference type="EC" id="5.6.2.4"/>
    </reaction>
</comment>
<keyword evidence="9 15" id="KW-0233">DNA recombination</keyword>
<evidence type="ECO:0000259" key="17">
    <source>
        <dbReference type="PROSITE" id="PS51192"/>
    </source>
</evidence>
<dbReference type="EMBL" id="AP025591">
    <property type="protein sequence ID" value="BDG06601.1"/>
    <property type="molecule type" value="Genomic_DNA"/>
</dbReference>
<evidence type="ECO:0000256" key="8">
    <source>
        <dbReference type="ARBA" id="ARBA00023125"/>
    </source>
</evidence>
<evidence type="ECO:0000256" key="12">
    <source>
        <dbReference type="ARBA" id="ARBA00034617"/>
    </source>
</evidence>
<keyword evidence="7 15" id="KW-0067">ATP-binding</keyword>
<dbReference type="Pfam" id="PF00271">
    <property type="entry name" value="Helicase_C"/>
    <property type="match status" value="1"/>
</dbReference>
<sequence>MQRSDGHGGEGAGAIPGLAAARALEALVPPLRFAVANGFAGAARLVAFGATLRGAIDRARGLGAADTPALRRLAAEAEGFDALPAAARKAAIQRITADVAALIPVPDELRAVARAGRVEAGPVPSGGLPPRPVAPGTTSPRPRPSATSGPPSPRPSPPARAGGEGEISSTGGGPGATGHGRRVAGTEKPGTFTGTGTGTPSSVRPERSAREAGAESKGVPAAPFAPDPPWQPLPDAKTPEERAQRRQRLATKLADLPRAHPAPRAQLEERGRLTVEDALEFWPKAYQDRTQVRRIAELKVGDEATVLGTVTHVRIQRMRNGRPILKVGVADAGSGLELVFFNPPPWRLKQFQAGDVLVCSGKISEGFGARRQMSQPEVEKVQAGDSASFGRIVPVYAGPADYQHPALRKLMKRLVDELAPAAVDDVPADVRARRGLLGRADALRQAHFPPAGTDLLLAAARATPAFRRLVFEELFFLQLALALRRRGVRSEPGIAFDASRTALASAVAPLPFRLTGAQEKALAEIARDMARPEPMNRLLQGDVGSGKTAVAFAAMMLAVQSGWQAALMVPTEILAEQHARTLARWLEGRDVEVALVAAAARGKGQKETRAAVASGRARIAVGTHALLEEDVGFDRLGVVVVDEQHRFGVLQRASLISKGRRPDVLVMTATPIPRTLALAFYGDLDQSKIGELPPGRTPVTTKLYGDSQRKGAYDLARKELEAGRQAYVVYPLVEESEKSDLADATTGAAELARIFAGHAVGLLHGRMKGDEKQAVMERFRAGELKVLVATTVIEVGVDVPNATVMIVEHAERFGLSQLHQLRGRVGRGAAKSWCLLLAHFKRAGDEARERLKAMERTQDGFEIARVDLQLRGPGELLGTRQSGQQLLEIADLYRDEAILEEAREEAFALIEADPTLARMEHAAAREALLGRWGRRVSLARIG</sequence>
<dbReference type="EC" id="5.6.2.4" evidence="13 15"/>
<name>A0ABN6N106_9BACT</name>
<dbReference type="Pfam" id="PF17191">
    <property type="entry name" value="RecG_wedge"/>
    <property type="match status" value="1"/>
</dbReference>
<organism evidence="19 20">
    <name type="scientific">Anaeromyxobacter oryzae</name>
    <dbReference type="NCBI Taxonomy" id="2918170"/>
    <lineage>
        <taxon>Bacteria</taxon>
        <taxon>Pseudomonadati</taxon>
        <taxon>Myxococcota</taxon>
        <taxon>Myxococcia</taxon>
        <taxon>Myxococcales</taxon>
        <taxon>Cystobacterineae</taxon>
        <taxon>Anaeromyxobacteraceae</taxon>
        <taxon>Anaeromyxobacter</taxon>
    </lineage>
</organism>
<evidence type="ECO:0000256" key="10">
    <source>
        <dbReference type="ARBA" id="ARBA00023204"/>
    </source>
</evidence>
<evidence type="ECO:0000256" key="13">
    <source>
        <dbReference type="ARBA" id="ARBA00034808"/>
    </source>
</evidence>
<proteinExistence type="inferred from homology"/>
<evidence type="ECO:0000313" key="20">
    <source>
        <dbReference type="Proteomes" id="UP001162891"/>
    </source>
</evidence>
<evidence type="ECO:0000256" key="14">
    <source>
        <dbReference type="ARBA" id="ARBA00048988"/>
    </source>
</evidence>
<dbReference type="NCBIfam" id="NF008165">
    <property type="entry name" value="PRK10917.1-3"/>
    <property type="match status" value="1"/>
</dbReference>
<evidence type="ECO:0000256" key="5">
    <source>
        <dbReference type="ARBA" id="ARBA00022801"/>
    </source>
</evidence>
<protein>
    <recommendedName>
        <fullName evidence="2 15">ATP-dependent DNA helicase RecG</fullName>
        <ecNumber evidence="13 15">5.6.2.4</ecNumber>
    </recommendedName>
</protein>
<keyword evidence="8" id="KW-0238">DNA-binding</keyword>
<dbReference type="PROSITE" id="PS51194">
    <property type="entry name" value="HELICASE_CTER"/>
    <property type="match status" value="1"/>
</dbReference>
<dbReference type="RefSeq" id="WP_248356964.1">
    <property type="nucleotide sequence ID" value="NZ_AP025591.1"/>
</dbReference>
<dbReference type="SUPFAM" id="SSF50249">
    <property type="entry name" value="Nucleic acid-binding proteins"/>
    <property type="match status" value="1"/>
</dbReference>
<keyword evidence="3 15" id="KW-0547">Nucleotide-binding</keyword>
<dbReference type="Gene3D" id="3.40.50.300">
    <property type="entry name" value="P-loop containing nucleotide triphosphate hydrolases"/>
    <property type="match status" value="2"/>
</dbReference>
<feature type="region of interest" description="Disordered" evidence="16">
    <location>
        <begin position="119"/>
        <end position="265"/>
    </location>
</feature>
<feature type="compositionally biased region" description="Gly residues" evidence="16">
    <location>
        <begin position="162"/>
        <end position="178"/>
    </location>
</feature>
<keyword evidence="4 15" id="KW-0227">DNA damage</keyword>
<dbReference type="InterPro" id="IPR012340">
    <property type="entry name" value="NA-bd_OB-fold"/>
</dbReference>
<dbReference type="NCBIfam" id="TIGR00643">
    <property type="entry name" value="recG"/>
    <property type="match status" value="1"/>
</dbReference>
<dbReference type="SMART" id="SM00487">
    <property type="entry name" value="DEXDc"/>
    <property type="match status" value="1"/>
</dbReference>
<comment type="function">
    <text evidence="15">Plays a critical role in recombination and DNA repair. Helps process Holliday junction intermediates to mature products by catalyzing branch migration. Has replication fork regression activity, unwinds stalled or blocked replication forks to make a HJ that can be resolved. Has a DNA unwinding activity characteristic of a DNA helicase with 3'-5' polarity.</text>
</comment>
<evidence type="ECO:0000256" key="1">
    <source>
        <dbReference type="ARBA" id="ARBA00007504"/>
    </source>
</evidence>
<dbReference type="Gene3D" id="2.40.50.140">
    <property type="entry name" value="Nucleic acid-binding proteins"/>
    <property type="match status" value="1"/>
</dbReference>
<evidence type="ECO:0000313" key="19">
    <source>
        <dbReference type="EMBL" id="BDG06601.1"/>
    </source>
</evidence>
<dbReference type="CDD" id="cd04488">
    <property type="entry name" value="RecG_wedge_OBF"/>
    <property type="match status" value="1"/>
</dbReference>
<dbReference type="Proteomes" id="UP001162891">
    <property type="component" value="Chromosome"/>
</dbReference>
<comment type="catalytic activity">
    <reaction evidence="14 15">
        <text>ATP + H2O = ADP + phosphate + H(+)</text>
        <dbReference type="Rhea" id="RHEA:13065"/>
        <dbReference type="ChEBI" id="CHEBI:15377"/>
        <dbReference type="ChEBI" id="CHEBI:15378"/>
        <dbReference type="ChEBI" id="CHEBI:30616"/>
        <dbReference type="ChEBI" id="CHEBI:43474"/>
        <dbReference type="ChEBI" id="CHEBI:456216"/>
        <dbReference type="EC" id="5.6.2.4"/>
    </reaction>
</comment>
<dbReference type="NCBIfam" id="NF008168">
    <property type="entry name" value="PRK10917.2-2"/>
    <property type="match status" value="1"/>
</dbReference>
<dbReference type="Pfam" id="PF19833">
    <property type="entry name" value="RecG_dom3_C"/>
    <property type="match status" value="1"/>
</dbReference>
<dbReference type="InterPro" id="IPR033454">
    <property type="entry name" value="RecG_wedge"/>
</dbReference>
<evidence type="ECO:0000256" key="3">
    <source>
        <dbReference type="ARBA" id="ARBA00022741"/>
    </source>
</evidence>
<dbReference type="SUPFAM" id="SSF52540">
    <property type="entry name" value="P-loop containing nucleoside triphosphate hydrolases"/>
    <property type="match status" value="2"/>
</dbReference>
<dbReference type="PANTHER" id="PTHR47964:SF1">
    <property type="entry name" value="ATP-DEPENDENT DNA HELICASE HOMOLOG RECG, CHLOROPLASTIC"/>
    <property type="match status" value="1"/>
</dbReference>
<dbReference type="InterPro" id="IPR011545">
    <property type="entry name" value="DEAD/DEAH_box_helicase_dom"/>
</dbReference>
<evidence type="ECO:0000256" key="15">
    <source>
        <dbReference type="RuleBase" id="RU363016"/>
    </source>
</evidence>
<evidence type="ECO:0000256" key="6">
    <source>
        <dbReference type="ARBA" id="ARBA00022806"/>
    </source>
</evidence>
<evidence type="ECO:0000256" key="11">
    <source>
        <dbReference type="ARBA" id="ARBA00023235"/>
    </source>
</evidence>
<dbReference type="PROSITE" id="PS51192">
    <property type="entry name" value="HELICASE_ATP_BIND_1"/>
    <property type="match status" value="1"/>
</dbReference>
<feature type="domain" description="Helicase C-terminal" evidence="18">
    <location>
        <begin position="708"/>
        <end position="874"/>
    </location>
</feature>
<keyword evidence="6 15" id="KW-0347">Helicase</keyword>
<gene>
    <name evidence="19" type="primary">recG</name>
    <name evidence="19" type="ORF">AMOR_55970</name>
</gene>
<accession>A0ABN6N106</accession>
<keyword evidence="11" id="KW-0413">Isomerase</keyword>
<feature type="compositionally biased region" description="Basic and acidic residues" evidence="16">
    <location>
        <begin position="204"/>
        <end position="214"/>
    </location>
</feature>